<gene>
    <name evidence="4" type="ORF">COS53_01835</name>
</gene>
<sequence length="95" mass="11027">MNSKIMYEVTVVFVPKTEEKTTEMVFSKLETLLIAANLEKKDHLGLKELSYSMKGNKKGDFWMLTVVSDKTLKLNEVNLFLNREPSVIRYLVIKK</sequence>
<dbReference type="GO" id="GO:0006412">
    <property type="term" value="P:translation"/>
    <property type="evidence" value="ECO:0007669"/>
    <property type="project" value="InterPro"/>
</dbReference>
<name>A0A2M7BPZ2_9BACT</name>
<dbReference type="GO" id="GO:0003735">
    <property type="term" value="F:structural constituent of ribosome"/>
    <property type="evidence" value="ECO:0007669"/>
    <property type="project" value="InterPro"/>
</dbReference>
<dbReference type="EMBL" id="PEVB01000057">
    <property type="protein sequence ID" value="PIV07540.1"/>
    <property type="molecule type" value="Genomic_DNA"/>
</dbReference>
<dbReference type="SUPFAM" id="SSF54995">
    <property type="entry name" value="Ribosomal protein S6"/>
    <property type="match status" value="1"/>
</dbReference>
<evidence type="ECO:0000256" key="3">
    <source>
        <dbReference type="ARBA" id="ARBA00035520"/>
    </source>
</evidence>
<dbReference type="AlphaFoldDB" id="A0A2M7BPZ2"/>
<dbReference type="Gene3D" id="3.30.70.60">
    <property type="match status" value="1"/>
</dbReference>
<dbReference type="Proteomes" id="UP000229191">
    <property type="component" value="Unassembled WGS sequence"/>
</dbReference>
<protein>
    <recommendedName>
        <fullName evidence="2">Small ribosomal subunit protein bS6</fullName>
    </recommendedName>
    <alternativeName>
        <fullName evidence="3">30S ribosomal protein S6</fullName>
    </alternativeName>
</protein>
<evidence type="ECO:0000256" key="2">
    <source>
        <dbReference type="ARBA" id="ARBA00035294"/>
    </source>
</evidence>
<dbReference type="InterPro" id="IPR000529">
    <property type="entry name" value="Ribosomal_bS6"/>
</dbReference>
<dbReference type="InterPro" id="IPR035980">
    <property type="entry name" value="Ribosomal_bS6_sf"/>
</dbReference>
<dbReference type="GO" id="GO:0005840">
    <property type="term" value="C:ribosome"/>
    <property type="evidence" value="ECO:0007669"/>
    <property type="project" value="InterPro"/>
</dbReference>
<dbReference type="GO" id="GO:0019843">
    <property type="term" value="F:rRNA binding"/>
    <property type="evidence" value="ECO:0007669"/>
    <property type="project" value="InterPro"/>
</dbReference>
<accession>A0A2M7BPZ2</accession>
<evidence type="ECO:0000313" key="5">
    <source>
        <dbReference type="Proteomes" id="UP000229191"/>
    </source>
</evidence>
<evidence type="ECO:0000256" key="1">
    <source>
        <dbReference type="ARBA" id="ARBA00009512"/>
    </source>
</evidence>
<comment type="caution">
    <text evidence="4">The sequence shown here is derived from an EMBL/GenBank/DDBJ whole genome shotgun (WGS) entry which is preliminary data.</text>
</comment>
<dbReference type="InterPro" id="IPR014717">
    <property type="entry name" value="Transl_elong_EF1B/ribsomal_bS6"/>
</dbReference>
<organism evidence="4 5">
    <name type="scientific">Candidatus Shapirobacteria bacterium CG03_land_8_20_14_0_80_35_14</name>
    <dbReference type="NCBI Taxonomy" id="1974878"/>
    <lineage>
        <taxon>Bacteria</taxon>
        <taxon>Candidatus Shapironibacteriota</taxon>
    </lineage>
</organism>
<proteinExistence type="inferred from homology"/>
<reference evidence="5" key="1">
    <citation type="submission" date="2017-09" db="EMBL/GenBank/DDBJ databases">
        <title>Depth-based differentiation of microbial function through sediment-hosted aquifers and enrichment of novel symbionts in the deep terrestrial subsurface.</title>
        <authorList>
            <person name="Probst A.J."/>
            <person name="Ladd B."/>
            <person name="Jarett J.K."/>
            <person name="Geller-Mcgrath D.E."/>
            <person name="Sieber C.M.K."/>
            <person name="Emerson J.B."/>
            <person name="Anantharaman K."/>
            <person name="Thomas B.C."/>
            <person name="Malmstrom R."/>
            <person name="Stieglmeier M."/>
            <person name="Klingl A."/>
            <person name="Woyke T."/>
            <person name="Ryan C.M."/>
            <person name="Banfield J.F."/>
        </authorList>
    </citation>
    <scope>NUCLEOTIDE SEQUENCE [LARGE SCALE GENOMIC DNA]</scope>
</reference>
<comment type="similarity">
    <text evidence="1">Belongs to the bacterial ribosomal protein bS6 family.</text>
</comment>
<evidence type="ECO:0000313" key="4">
    <source>
        <dbReference type="EMBL" id="PIV07540.1"/>
    </source>
</evidence>
<dbReference type="Pfam" id="PF01250">
    <property type="entry name" value="Ribosomal_S6"/>
    <property type="match status" value="1"/>
</dbReference>